<proteinExistence type="predicted"/>
<dbReference type="InterPro" id="IPR040976">
    <property type="entry name" value="Pkinase_fungal"/>
</dbReference>
<gene>
    <name evidence="2" type="ORF">FMOSSE_LOCUS8897</name>
</gene>
<evidence type="ECO:0000259" key="1">
    <source>
        <dbReference type="Pfam" id="PF17667"/>
    </source>
</evidence>
<dbReference type="Proteomes" id="UP000789375">
    <property type="component" value="Unassembled WGS sequence"/>
</dbReference>
<dbReference type="Pfam" id="PF17667">
    <property type="entry name" value="Pkinase_fungal"/>
    <property type="match status" value="2"/>
</dbReference>
<keyword evidence="3" id="KW-1185">Reference proteome</keyword>
<evidence type="ECO:0000313" key="2">
    <source>
        <dbReference type="EMBL" id="CAG8599980.1"/>
    </source>
</evidence>
<feature type="domain" description="Fungal-type protein kinase" evidence="1">
    <location>
        <begin position="184"/>
        <end position="321"/>
    </location>
</feature>
<comment type="caution">
    <text evidence="2">The sequence shown here is derived from an EMBL/GenBank/DDBJ whole genome shotgun (WGS) entry which is preliminary data.</text>
</comment>
<protein>
    <submittedName>
        <fullName evidence="2">13716_t:CDS:1</fullName>
    </submittedName>
</protein>
<dbReference type="AlphaFoldDB" id="A0A9N9CDW6"/>
<feature type="domain" description="Fungal-type protein kinase" evidence="1">
    <location>
        <begin position="366"/>
        <end position="446"/>
    </location>
</feature>
<dbReference type="SUPFAM" id="SSF56112">
    <property type="entry name" value="Protein kinase-like (PK-like)"/>
    <property type="match status" value="1"/>
</dbReference>
<dbReference type="InterPro" id="IPR011009">
    <property type="entry name" value="Kinase-like_dom_sf"/>
</dbReference>
<name>A0A9N9CDW6_FUNMO</name>
<dbReference type="PROSITE" id="PS00109">
    <property type="entry name" value="PROTEIN_KINASE_TYR"/>
    <property type="match status" value="1"/>
</dbReference>
<evidence type="ECO:0000313" key="3">
    <source>
        <dbReference type="Proteomes" id="UP000789375"/>
    </source>
</evidence>
<organism evidence="2 3">
    <name type="scientific">Funneliformis mosseae</name>
    <name type="common">Endomycorrhizal fungus</name>
    <name type="synonym">Glomus mosseae</name>
    <dbReference type="NCBI Taxonomy" id="27381"/>
    <lineage>
        <taxon>Eukaryota</taxon>
        <taxon>Fungi</taxon>
        <taxon>Fungi incertae sedis</taxon>
        <taxon>Mucoromycota</taxon>
        <taxon>Glomeromycotina</taxon>
        <taxon>Glomeromycetes</taxon>
        <taxon>Glomerales</taxon>
        <taxon>Glomeraceae</taxon>
        <taxon>Funneliformis</taxon>
    </lineage>
</organism>
<sequence>MSTIFKEINNLPFDDNEKADILDFFTNRDTTRVETVLLATEKDEVKVNYLRKHAKSLRDEHPAEHSEEMNEIKKKVRFLEVELHKTKYTITVLHEVGKNVLDTASISPNEILSFLTSETPISIESLDLSLLQQHCDNESKVQKKFMEFFDSLKEQTRYSIFDMSSSNWLKDPIGKIDVSIVDGSQVLWAHLVSAIEIKYSLYNTTLYHEAVGQLVDRFQTVFQMQPGRPFIIGAVCCDKLVEFIYTNSELQLKRSGLMELNITKPTGIQMLLNLITSNPHQLGYSPPEDHKMLISTTGFTYKSLLRRADNGRGTLVLFGSINSKKAIFKASNNLNNELKMLGILKDCKYVLQVVKEGFLSDGRMFMVITPAGVHLEAKKHGLKGILKALRDVAKALKFSYDRHIFHRDVSYLNIIIYEKQGYLIDWGVASTVSELISAPLTGTYLFSSFP</sequence>
<feature type="non-terminal residue" evidence="2">
    <location>
        <position position="450"/>
    </location>
</feature>
<accession>A0A9N9CDW6</accession>
<dbReference type="InterPro" id="IPR008266">
    <property type="entry name" value="Tyr_kinase_AS"/>
</dbReference>
<reference evidence="2" key="1">
    <citation type="submission" date="2021-06" db="EMBL/GenBank/DDBJ databases">
        <authorList>
            <person name="Kallberg Y."/>
            <person name="Tangrot J."/>
            <person name="Rosling A."/>
        </authorList>
    </citation>
    <scope>NUCLEOTIDE SEQUENCE</scope>
    <source>
        <strain evidence="2">87-6 pot B 2015</strain>
    </source>
</reference>
<dbReference type="GO" id="GO:0004672">
    <property type="term" value="F:protein kinase activity"/>
    <property type="evidence" value="ECO:0007669"/>
    <property type="project" value="InterPro"/>
</dbReference>
<dbReference type="EMBL" id="CAJVPP010002438">
    <property type="protein sequence ID" value="CAG8599980.1"/>
    <property type="molecule type" value="Genomic_DNA"/>
</dbReference>
<dbReference type="Gene3D" id="1.10.510.10">
    <property type="entry name" value="Transferase(Phosphotransferase) domain 1"/>
    <property type="match status" value="1"/>
</dbReference>